<dbReference type="SUPFAM" id="SSF52540">
    <property type="entry name" value="P-loop containing nucleoside triphosphate hydrolases"/>
    <property type="match status" value="1"/>
</dbReference>
<dbReference type="Gene3D" id="3.40.50.300">
    <property type="entry name" value="P-loop containing nucleotide triphosphate hydrolases"/>
    <property type="match status" value="1"/>
</dbReference>
<feature type="compositionally biased region" description="Basic residues" evidence="3">
    <location>
        <begin position="1"/>
        <end position="14"/>
    </location>
</feature>
<dbReference type="InterPro" id="IPR027417">
    <property type="entry name" value="P-loop_NTPase"/>
</dbReference>
<accession>A0ABR2KGN4</accession>
<keyword evidence="1" id="KW-0547">Nucleotide-binding</keyword>
<sequence>MIPKIKKKGKKKLNKKNDTGKISTAPIGTPDFLAYRKLTQLSQTSTHIFVVLDARNPSSCRFSFYEEKNLQKLIFIINKIDLVPREIAVSWYNELNSRAPTFAVCADKSIQPIVNFIKKKASESTPLRVLITGVGKTGKSVITSKLLKENIPNVDIQKSGSWTWLDPTSDLISIGASELLQSTPNLISFAQDFLCRCSIHSLMDVFKVRFFSDVNFILSTIYTSRKVAAYELLSGLAQKKYPYYTLPHASFIQNNLDNIEETQRETFKLSKINDLFINPFIILSYETPNTLKASVVSLCNKSFDSLMEGKK</sequence>
<proteinExistence type="predicted"/>
<organism evidence="4 5">
    <name type="scientific">Tritrichomonas musculus</name>
    <dbReference type="NCBI Taxonomy" id="1915356"/>
    <lineage>
        <taxon>Eukaryota</taxon>
        <taxon>Metamonada</taxon>
        <taxon>Parabasalia</taxon>
        <taxon>Tritrichomonadida</taxon>
        <taxon>Tritrichomonadidae</taxon>
        <taxon>Tritrichomonas</taxon>
    </lineage>
</organism>
<dbReference type="PANTHER" id="PTHR11089">
    <property type="entry name" value="GTP-BINDING PROTEIN-RELATED"/>
    <property type="match status" value="1"/>
</dbReference>
<reference evidence="4 5" key="1">
    <citation type="submission" date="2024-04" db="EMBL/GenBank/DDBJ databases">
        <title>Tritrichomonas musculus Genome.</title>
        <authorList>
            <person name="Alves-Ferreira E."/>
            <person name="Grigg M."/>
            <person name="Lorenzi H."/>
            <person name="Galac M."/>
        </authorList>
    </citation>
    <scope>NUCLEOTIDE SEQUENCE [LARGE SCALE GENOMIC DNA]</scope>
    <source>
        <strain evidence="4 5">EAF2021</strain>
    </source>
</reference>
<dbReference type="InterPro" id="IPR050755">
    <property type="entry name" value="TRAFAC_YlqF/YawG_RiboMat"/>
</dbReference>
<keyword evidence="2" id="KW-0342">GTP-binding</keyword>
<gene>
    <name evidence="4" type="ORF">M9Y10_034750</name>
</gene>
<evidence type="ECO:0000313" key="5">
    <source>
        <dbReference type="Proteomes" id="UP001470230"/>
    </source>
</evidence>
<name>A0ABR2KGN4_9EUKA</name>
<evidence type="ECO:0000256" key="2">
    <source>
        <dbReference type="ARBA" id="ARBA00023134"/>
    </source>
</evidence>
<comment type="caution">
    <text evidence="4">The sequence shown here is derived from an EMBL/GenBank/DDBJ whole genome shotgun (WGS) entry which is preliminary data.</text>
</comment>
<protein>
    <recommendedName>
        <fullName evidence="6">G domain-containing protein</fullName>
    </recommendedName>
</protein>
<feature type="region of interest" description="Disordered" evidence="3">
    <location>
        <begin position="1"/>
        <end position="22"/>
    </location>
</feature>
<evidence type="ECO:0000313" key="4">
    <source>
        <dbReference type="EMBL" id="KAK8889992.1"/>
    </source>
</evidence>
<evidence type="ECO:0000256" key="3">
    <source>
        <dbReference type="SAM" id="MobiDB-lite"/>
    </source>
</evidence>
<dbReference type="Proteomes" id="UP001470230">
    <property type="component" value="Unassembled WGS sequence"/>
</dbReference>
<dbReference type="PANTHER" id="PTHR11089:SF30">
    <property type="entry name" value="GUANINE NUCLEOTIDE-BINDING PROTEIN-LIKE 3 HOMOLOG"/>
    <property type="match status" value="1"/>
</dbReference>
<keyword evidence="5" id="KW-1185">Reference proteome</keyword>
<evidence type="ECO:0008006" key="6">
    <source>
        <dbReference type="Google" id="ProtNLM"/>
    </source>
</evidence>
<dbReference type="EMBL" id="JAPFFF010000005">
    <property type="protein sequence ID" value="KAK8889992.1"/>
    <property type="molecule type" value="Genomic_DNA"/>
</dbReference>
<evidence type="ECO:0000256" key="1">
    <source>
        <dbReference type="ARBA" id="ARBA00022741"/>
    </source>
</evidence>